<dbReference type="PROSITE" id="PS52029">
    <property type="entry name" value="LD_TPASE"/>
    <property type="match status" value="1"/>
</dbReference>
<protein>
    <submittedName>
        <fullName evidence="11">L,D-transpeptidase</fullName>
    </submittedName>
</protein>
<dbReference type="SUPFAM" id="SSF141523">
    <property type="entry name" value="L,D-transpeptidase catalytic domain-like"/>
    <property type="match status" value="1"/>
</dbReference>
<dbReference type="InterPro" id="IPR005490">
    <property type="entry name" value="LD_TPept_cat_dom"/>
</dbReference>
<dbReference type="PANTHER" id="PTHR30582">
    <property type="entry name" value="L,D-TRANSPEPTIDASE"/>
    <property type="match status" value="1"/>
</dbReference>
<feature type="domain" description="L,D-TPase catalytic" evidence="10">
    <location>
        <begin position="104"/>
        <end position="241"/>
    </location>
</feature>
<dbReference type="EMBL" id="JADBEO010000068">
    <property type="protein sequence ID" value="MDR4308732.1"/>
    <property type="molecule type" value="Genomic_DNA"/>
</dbReference>
<evidence type="ECO:0000259" key="10">
    <source>
        <dbReference type="PROSITE" id="PS52029"/>
    </source>
</evidence>
<feature type="active site" description="Nucleophile" evidence="9">
    <location>
        <position position="217"/>
    </location>
</feature>
<accession>A0ABU1DKS3</accession>
<dbReference type="Gene3D" id="2.40.440.10">
    <property type="entry name" value="L,D-transpeptidase catalytic domain-like"/>
    <property type="match status" value="1"/>
</dbReference>
<evidence type="ECO:0000256" key="3">
    <source>
        <dbReference type="ARBA" id="ARBA00022676"/>
    </source>
</evidence>
<keyword evidence="8 9" id="KW-0961">Cell wall biogenesis/degradation</keyword>
<evidence type="ECO:0000256" key="2">
    <source>
        <dbReference type="ARBA" id="ARBA00005992"/>
    </source>
</evidence>
<sequence>MTIDASAASLSASAEEEGPLAAPAVVRLSRRALVAGLPLALGACASGPNMASLFDEFGDSGFNYSKVYAARSDDGRDLPAMNYANVEPTVLRRRVTDPTGEKPGTIVVKTSARRLYFVEKGGTAVRYGIGVGREGFEWKGRAKIAHKAKWPTWTPTPEMIKRDKKTNGPWAGGMPGGLQNPLGARAMYLFQGGRDSSYRIHGTNYPKSIGLAMSSGCVRMFNHDVIDLYDRADVGATVIIDA</sequence>
<dbReference type="PANTHER" id="PTHR30582:SF24">
    <property type="entry name" value="L,D-TRANSPEPTIDASE ERFK_SRFK-RELATED"/>
    <property type="match status" value="1"/>
</dbReference>
<dbReference type="RefSeq" id="WP_309394730.1">
    <property type="nucleotide sequence ID" value="NZ_JADBEO010000068.1"/>
</dbReference>
<evidence type="ECO:0000256" key="5">
    <source>
        <dbReference type="ARBA" id="ARBA00022801"/>
    </source>
</evidence>
<dbReference type="InterPro" id="IPR050979">
    <property type="entry name" value="LD-transpeptidase"/>
</dbReference>
<keyword evidence="5" id="KW-0378">Hydrolase</keyword>
<evidence type="ECO:0000256" key="1">
    <source>
        <dbReference type="ARBA" id="ARBA00004752"/>
    </source>
</evidence>
<keyword evidence="7 9" id="KW-0573">Peptidoglycan synthesis</keyword>
<organism evidence="11 12">
    <name type="scientific">Chelatococcus sambhunathii</name>
    <dbReference type="NCBI Taxonomy" id="363953"/>
    <lineage>
        <taxon>Bacteria</taxon>
        <taxon>Pseudomonadati</taxon>
        <taxon>Pseudomonadota</taxon>
        <taxon>Alphaproteobacteria</taxon>
        <taxon>Hyphomicrobiales</taxon>
        <taxon>Chelatococcaceae</taxon>
        <taxon>Chelatococcus</taxon>
    </lineage>
</organism>
<comment type="pathway">
    <text evidence="1 9">Cell wall biogenesis; peptidoglycan biosynthesis.</text>
</comment>
<keyword evidence="6 9" id="KW-0133">Cell shape</keyword>
<comment type="caution">
    <text evidence="11">The sequence shown here is derived from an EMBL/GenBank/DDBJ whole genome shotgun (WGS) entry which is preliminary data.</text>
</comment>
<gene>
    <name evidence="11" type="ORF">IHQ68_19095</name>
</gene>
<comment type="similarity">
    <text evidence="2">Belongs to the YkuD family.</text>
</comment>
<keyword evidence="4" id="KW-0808">Transferase</keyword>
<evidence type="ECO:0000313" key="12">
    <source>
        <dbReference type="Proteomes" id="UP001181622"/>
    </source>
</evidence>
<reference evidence="11" key="1">
    <citation type="submission" date="2020-10" db="EMBL/GenBank/DDBJ databases">
        <authorList>
            <person name="Abbas A."/>
            <person name="Razzaq R."/>
            <person name="Waqas M."/>
            <person name="Abbas N."/>
            <person name="Nielsen T.K."/>
            <person name="Hansen L.H."/>
            <person name="Hussain S."/>
            <person name="Shahid M."/>
        </authorList>
    </citation>
    <scope>NUCLEOTIDE SEQUENCE</scope>
    <source>
        <strain evidence="11">S14</strain>
    </source>
</reference>
<dbReference type="Pfam" id="PF03734">
    <property type="entry name" value="YkuD"/>
    <property type="match status" value="1"/>
</dbReference>
<evidence type="ECO:0000256" key="6">
    <source>
        <dbReference type="ARBA" id="ARBA00022960"/>
    </source>
</evidence>
<proteinExistence type="inferred from homology"/>
<dbReference type="Proteomes" id="UP001181622">
    <property type="component" value="Unassembled WGS sequence"/>
</dbReference>
<evidence type="ECO:0000256" key="8">
    <source>
        <dbReference type="ARBA" id="ARBA00023316"/>
    </source>
</evidence>
<name>A0ABU1DKS3_9HYPH</name>
<keyword evidence="3" id="KW-0328">Glycosyltransferase</keyword>
<dbReference type="InterPro" id="IPR038063">
    <property type="entry name" value="Transpep_catalytic_dom"/>
</dbReference>
<dbReference type="CDD" id="cd16913">
    <property type="entry name" value="YkuD_like"/>
    <property type="match status" value="1"/>
</dbReference>
<evidence type="ECO:0000256" key="7">
    <source>
        <dbReference type="ARBA" id="ARBA00022984"/>
    </source>
</evidence>
<evidence type="ECO:0000256" key="9">
    <source>
        <dbReference type="PROSITE-ProRule" id="PRU01373"/>
    </source>
</evidence>
<evidence type="ECO:0000256" key="4">
    <source>
        <dbReference type="ARBA" id="ARBA00022679"/>
    </source>
</evidence>
<keyword evidence="12" id="KW-1185">Reference proteome</keyword>
<evidence type="ECO:0000313" key="11">
    <source>
        <dbReference type="EMBL" id="MDR4308732.1"/>
    </source>
</evidence>
<feature type="active site" description="Proton donor/acceptor" evidence="9">
    <location>
        <position position="201"/>
    </location>
</feature>